<keyword evidence="10" id="KW-1015">Disulfide bond</keyword>
<feature type="transmembrane region" description="Helical" evidence="12">
    <location>
        <begin position="107"/>
        <end position="127"/>
    </location>
</feature>
<evidence type="ECO:0000256" key="2">
    <source>
        <dbReference type="ARBA" id="ARBA00022475"/>
    </source>
</evidence>
<evidence type="ECO:0000256" key="10">
    <source>
        <dbReference type="ARBA" id="ARBA00023157"/>
    </source>
</evidence>
<keyword evidence="6" id="KW-0560">Oxidoreductase</keyword>
<keyword evidence="14" id="KW-1185">Reference proteome</keyword>
<dbReference type="RefSeq" id="WP_038638249.1">
    <property type="nucleotide sequence ID" value="NZ_CP009888.1"/>
</dbReference>
<comment type="subcellular location">
    <subcellularLocation>
        <location evidence="1">Membrane</location>
        <topology evidence="1">Multi-pass membrane protein</topology>
    </subcellularLocation>
</comment>
<keyword evidence="3 12" id="KW-0812">Transmembrane</keyword>
<evidence type="ECO:0000256" key="11">
    <source>
        <dbReference type="ARBA" id="ARBA00023444"/>
    </source>
</evidence>
<protein>
    <submittedName>
        <fullName evidence="13">Cytochrome B561</fullName>
    </submittedName>
</protein>
<keyword evidence="2" id="KW-1003">Cell membrane</keyword>
<evidence type="ECO:0000313" key="14">
    <source>
        <dbReference type="Proteomes" id="UP000030341"/>
    </source>
</evidence>
<name>A0A0A7ECB4_9GAMM</name>
<feature type="transmembrane region" description="Helical" evidence="12">
    <location>
        <begin position="278"/>
        <end position="300"/>
    </location>
</feature>
<dbReference type="GO" id="GO:0016020">
    <property type="term" value="C:membrane"/>
    <property type="evidence" value="ECO:0007669"/>
    <property type="project" value="UniProtKB-SubCell"/>
</dbReference>
<keyword evidence="5 12" id="KW-1133">Transmembrane helix</keyword>
<evidence type="ECO:0000256" key="4">
    <source>
        <dbReference type="ARBA" id="ARBA00022723"/>
    </source>
</evidence>
<dbReference type="Proteomes" id="UP000030341">
    <property type="component" value="Chromosome 1"/>
</dbReference>
<feature type="transmembrane region" description="Helical" evidence="12">
    <location>
        <begin position="75"/>
        <end position="95"/>
    </location>
</feature>
<dbReference type="Pfam" id="PF02628">
    <property type="entry name" value="COX15-CtaA"/>
    <property type="match status" value="1"/>
</dbReference>
<organism evidence="13 14">
    <name type="scientific">Pseudoalteromonas piratica</name>
    <dbReference type="NCBI Taxonomy" id="1348114"/>
    <lineage>
        <taxon>Bacteria</taxon>
        <taxon>Pseudomonadati</taxon>
        <taxon>Pseudomonadota</taxon>
        <taxon>Gammaproteobacteria</taxon>
        <taxon>Alteromonadales</taxon>
        <taxon>Pseudoalteromonadaceae</taxon>
        <taxon>Pseudoalteromonas</taxon>
    </lineage>
</organism>
<sequence length="330" mass="36467">MKSYHKLVFFGCIFAFIVVGLGAYTRLSDSGLGCPDWPGCYGFLTVPSEEHELAKAESYFPSLEVDQGKAWKEMIHRYFAGMLGIIILLIAILAFKQRQHKLAPVKLPLLLLVLVVFQAALGMLTVTMNLQPLIVMGHLLGGFSIISLMFLLYIRLTSERIPGGDAGAKPFYGLSLVALGFIVSQIALGGWLAANYAASLCADFPLCGANTFERFSFSSIFQLPDGHATYEYGVLSAETRMSIHFFHRIWALVTAFVVFWVGLRIIKNCYSTAIKHAVYHVWAVLVCQIALGVSLILMHIPLNVALMHNLTAVLLLLSSVRLAYLLRSKC</sequence>
<dbReference type="eggNOG" id="COG1612">
    <property type="taxonomic scope" value="Bacteria"/>
</dbReference>
<feature type="transmembrane region" description="Helical" evidence="12">
    <location>
        <begin position="133"/>
        <end position="154"/>
    </location>
</feature>
<dbReference type="HOGENOM" id="CLU_041525_0_0_6"/>
<feature type="transmembrane region" description="Helical" evidence="12">
    <location>
        <begin position="7"/>
        <end position="27"/>
    </location>
</feature>
<evidence type="ECO:0000256" key="3">
    <source>
        <dbReference type="ARBA" id="ARBA00022692"/>
    </source>
</evidence>
<keyword evidence="4" id="KW-0479">Metal-binding</keyword>
<dbReference type="InterPro" id="IPR050450">
    <property type="entry name" value="COX15/CtaA_HemeA_synthase"/>
</dbReference>
<evidence type="ECO:0000256" key="6">
    <source>
        <dbReference type="ARBA" id="ARBA00023002"/>
    </source>
</evidence>
<dbReference type="GO" id="GO:0016491">
    <property type="term" value="F:oxidoreductase activity"/>
    <property type="evidence" value="ECO:0007669"/>
    <property type="project" value="UniProtKB-KW"/>
</dbReference>
<evidence type="ECO:0000256" key="9">
    <source>
        <dbReference type="ARBA" id="ARBA00023136"/>
    </source>
</evidence>
<dbReference type="PANTHER" id="PTHR35457">
    <property type="entry name" value="HEME A SYNTHASE"/>
    <property type="match status" value="1"/>
</dbReference>
<dbReference type="GO" id="GO:0006784">
    <property type="term" value="P:heme A biosynthetic process"/>
    <property type="evidence" value="ECO:0007669"/>
    <property type="project" value="InterPro"/>
</dbReference>
<dbReference type="AlphaFoldDB" id="A0A0A7ECB4"/>
<feature type="transmembrane region" description="Helical" evidence="12">
    <location>
        <begin position="174"/>
        <end position="194"/>
    </location>
</feature>
<dbReference type="InterPro" id="IPR003780">
    <property type="entry name" value="COX15/CtaA_fam"/>
</dbReference>
<feature type="transmembrane region" description="Helical" evidence="12">
    <location>
        <begin position="306"/>
        <end position="326"/>
    </location>
</feature>
<dbReference type="EMBL" id="CP009888">
    <property type="protein sequence ID" value="AIY64118.1"/>
    <property type="molecule type" value="Genomic_DNA"/>
</dbReference>
<comment type="pathway">
    <text evidence="11">Porphyrin-containing compound metabolism.</text>
</comment>
<dbReference type="PANTHER" id="PTHR35457:SF1">
    <property type="entry name" value="HEME A SYNTHASE"/>
    <property type="match status" value="1"/>
</dbReference>
<gene>
    <name evidence="13" type="ORF">OM33_02340</name>
</gene>
<evidence type="ECO:0000256" key="5">
    <source>
        <dbReference type="ARBA" id="ARBA00022989"/>
    </source>
</evidence>
<reference evidence="13 14" key="1">
    <citation type="submission" date="2014-11" db="EMBL/GenBank/DDBJ databases">
        <title>Complete Genome Sequence of Pseudoalteromonas sp. Strain OCN003 Isolated from Kaneohe Bay, Oahu, Hawaii.</title>
        <authorList>
            <person name="Beurmann S."/>
            <person name="Videau P."/>
            <person name="Ushijima B."/>
            <person name="Smith A.M."/>
            <person name="Aeby G.S."/>
            <person name="Callahan S.M."/>
            <person name="Belcaid M."/>
        </authorList>
    </citation>
    <scope>NUCLEOTIDE SEQUENCE [LARGE SCALE GENOMIC DNA]</scope>
    <source>
        <strain evidence="13 14">OCN003</strain>
    </source>
</reference>
<keyword evidence="7" id="KW-0408">Iron</keyword>
<dbReference type="STRING" id="1348114.OM33_02340"/>
<keyword evidence="9 12" id="KW-0472">Membrane</keyword>
<evidence type="ECO:0000256" key="1">
    <source>
        <dbReference type="ARBA" id="ARBA00004141"/>
    </source>
</evidence>
<evidence type="ECO:0000256" key="8">
    <source>
        <dbReference type="ARBA" id="ARBA00023133"/>
    </source>
</evidence>
<feature type="transmembrane region" description="Helical" evidence="12">
    <location>
        <begin position="245"/>
        <end position="266"/>
    </location>
</feature>
<dbReference type="GO" id="GO:0046872">
    <property type="term" value="F:metal ion binding"/>
    <property type="evidence" value="ECO:0007669"/>
    <property type="project" value="UniProtKB-KW"/>
</dbReference>
<evidence type="ECO:0000256" key="12">
    <source>
        <dbReference type="SAM" id="Phobius"/>
    </source>
</evidence>
<dbReference type="OrthoDB" id="1447144at2"/>
<evidence type="ECO:0000256" key="7">
    <source>
        <dbReference type="ARBA" id="ARBA00023004"/>
    </source>
</evidence>
<dbReference type="KEGG" id="pseo:OM33_02340"/>
<evidence type="ECO:0000313" key="13">
    <source>
        <dbReference type="EMBL" id="AIY64118.1"/>
    </source>
</evidence>
<proteinExistence type="predicted"/>
<keyword evidence="8" id="KW-0350">Heme biosynthesis</keyword>
<accession>A0A0A7ECB4</accession>